<evidence type="ECO:0000256" key="1">
    <source>
        <dbReference type="SAM" id="MobiDB-lite"/>
    </source>
</evidence>
<protein>
    <submittedName>
        <fullName evidence="2">Uncharacterized protein</fullName>
    </submittedName>
</protein>
<organism evidence="2 3">
    <name type="scientific">Streptomyces drozdowiczii</name>
    <dbReference type="NCBI Taxonomy" id="202862"/>
    <lineage>
        <taxon>Bacteria</taxon>
        <taxon>Bacillati</taxon>
        <taxon>Actinomycetota</taxon>
        <taxon>Actinomycetes</taxon>
        <taxon>Kitasatosporales</taxon>
        <taxon>Streptomycetaceae</taxon>
        <taxon>Streptomyces</taxon>
    </lineage>
</organism>
<name>A0ABY6PPD2_9ACTN</name>
<evidence type="ECO:0000313" key="2">
    <source>
        <dbReference type="EMBL" id="UZK54050.1"/>
    </source>
</evidence>
<gene>
    <name evidence="2" type="ORF">NEH16_07710</name>
</gene>
<keyword evidence="3" id="KW-1185">Reference proteome</keyword>
<reference evidence="2" key="1">
    <citation type="journal article" date="2022" name="Front. Microbiol.">
        <title>Mirubactin C rescues the lethal effect of cell wall biosynthesis mutations in Bacillus subtilis.</title>
        <authorList>
            <person name="Kepplinger B."/>
            <person name="Wen X."/>
            <person name="Tyler A.R."/>
            <person name="Kim B.Y."/>
            <person name="Brown J."/>
            <person name="Banks P."/>
            <person name="Dashti Y."/>
            <person name="Mackenzie E.S."/>
            <person name="Wills C."/>
            <person name="Kawai Y."/>
            <person name="Waldron K.J."/>
            <person name="Allenby N.E.E."/>
            <person name="Wu L.J."/>
            <person name="Hall M.J."/>
            <person name="Errington J."/>
        </authorList>
    </citation>
    <scope>NUCLEOTIDE SEQUENCE</scope>
    <source>
        <strain evidence="2">MDA8-470</strain>
    </source>
</reference>
<sequence length="181" mass="20211">MSARADLMRLLTAFTSIDRARRLVDLHHAEVLATSDPIVVGRFDAAIEPAPEEEQLLTVGCIAEDGRPVALLLNVEDRARVAGWLDPQADQLRNDVTGACLARWEEEQDNARLRLAWKSARQGRRKAREGVHELTSSEQQFLRFALELAADRMSEHGDEFDADDEAALESLRRLTGEAPRG</sequence>
<dbReference type="RefSeq" id="WP_265540445.1">
    <property type="nucleotide sequence ID" value="NZ_CP098740.1"/>
</dbReference>
<accession>A0ABY6PPD2</accession>
<evidence type="ECO:0000313" key="3">
    <source>
        <dbReference type="Proteomes" id="UP001164963"/>
    </source>
</evidence>
<feature type="compositionally biased region" description="Basic and acidic residues" evidence="1">
    <location>
        <begin position="170"/>
        <end position="181"/>
    </location>
</feature>
<dbReference type="Proteomes" id="UP001164963">
    <property type="component" value="Chromosome"/>
</dbReference>
<proteinExistence type="predicted"/>
<dbReference type="EMBL" id="CP098740">
    <property type="protein sequence ID" value="UZK54050.1"/>
    <property type="molecule type" value="Genomic_DNA"/>
</dbReference>
<feature type="region of interest" description="Disordered" evidence="1">
    <location>
        <begin position="155"/>
        <end position="181"/>
    </location>
</feature>